<reference evidence="2 3" key="1">
    <citation type="journal article" date="2014" name="PLoS Genet.">
        <title>Phylogenetically driven sequencing of extremely halophilic archaea reveals strategies for static and dynamic osmo-response.</title>
        <authorList>
            <person name="Becker E.A."/>
            <person name="Seitzer P.M."/>
            <person name="Tritt A."/>
            <person name="Larsen D."/>
            <person name="Krusor M."/>
            <person name="Yao A.I."/>
            <person name="Wu D."/>
            <person name="Madern D."/>
            <person name="Eisen J.A."/>
            <person name="Darling A.E."/>
            <person name="Facciotti M.T."/>
        </authorList>
    </citation>
    <scope>NUCLEOTIDE SEQUENCE [LARGE SCALE GENOMIC DNA]</scope>
    <source>
        <strain evidence="2 3">JCM 13561</strain>
    </source>
</reference>
<gene>
    <name evidence="2" type="ORF">C470_03636</name>
</gene>
<dbReference type="AlphaFoldDB" id="M0P038"/>
<accession>M0P038</accession>
<dbReference type="Proteomes" id="UP000011581">
    <property type="component" value="Unassembled WGS sequence"/>
</dbReference>
<evidence type="ECO:0000313" key="3">
    <source>
        <dbReference type="Proteomes" id="UP000011581"/>
    </source>
</evidence>
<evidence type="ECO:0000313" key="2">
    <source>
        <dbReference type="EMBL" id="EMA63188.1"/>
    </source>
</evidence>
<dbReference type="EMBL" id="AOJF01000025">
    <property type="protein sequence ID" value="EMA63188.1"/>
    <property type="molecule type" value="Genomic_DNA"/>
</dbReference>
<feature type="transmembrane region" description="Helical" evidence="1">
    <location>
        <begin position="20"/>
        <end position="38"/>
    </location>
</feature>
<feature type="transmembrane region" description="Helical" evidence="1">
    <location>
        <begin position="175"/>
        <end position="204"/>
    </location>
</feature>
<evidence type="ECO:0000256" key="1">
    <source>
        <dbReference type="SAM" id="Phobius"/>
    </source>
</evidence>
<feature type="transmembrane region" description="Helical" evidence="1">
    <location>
        <begin position="122"/>
        <end position="155"/>
    </location>
</feature>
<name>M0P038_9EURY</name>
<organism evidence="2 3">
    <name type="scientific">Halorubrum distributum JCM 13561</name>
    <dbReference type="NCBI Taxonomy" id="1227483"/>
    <lineage>
        <taxon>Archaea</taxon>
        <taxon>Methanobacteriati</taxon>
        <taxon>Methanobacteriota</taxon>
        <taxon>Stenosarchaea group</taxon>
        <taxon>Halobacteria</taxon>
        <taxon>Halobacteriales</taxon>
        <taxon>Haloferacaceae</taxon>
        <taxon>Halorubrum</taxon>
        <taxon>Halorubrum distributum group</taxon>
    </lineage>
</organism>
<protein>
    <submittedName>
        <fullName evidence="2">Uncharacterized protein</fullName>
    </submittedName>
</protein>
<comment type="caution">
    <text evidence="2">The sequence shown here is derived from an EMBL/GenBank/DDBJ whole genome shotgun (WGS) entry which is preliminary data.</text>
</comment>
<sequence>MSYQRQQSPKQQLSDFREVFPQVAVVAGMAAAIMALVYKPVLSAIGVTGWISEVTGTQALMPFFVMSWVSLSLYITAYNMESADEELEEEAEEVAEETVEGEDSDQPIRESVLKLHKGFTQLASLALMIAVGGITAAYLTATIAPAAGIVLAAIMPLIEMKLSGSDVWFLSPSELLIIPTFIALVPLTLAVMVGIFLMSVVVALSQALKDLIEAVTASMVKTLYIANVETPALDPVFDRFNRRERR</sequence>
<keyword evidence="1" id="KW-0812">Transmembrane</keyword>
<keyword evidence="1" id="KW-1133">Transmembrane helix</keyword>
<feature type="transmembrane region" description="Helical" evidence="1">
    <location>
        <begin position="58"/>
        <end position="77"/>
    </location>
</feature>
<proteinExistence type="predicted"/>
<keyword evidence="1" id="KW-0472">Membrane</keyword>
<dbReference type="RefSeq" id="WP_008365324.1">
    <property type="nucleotide sequence ID" value="NZ_AOJF01000025.1"/>
</dbReference>